<dbReference type="SUPFAM" id="SSF48452">
    <property type="entry name" value="TPR-like"/>
    <property type="match status" value="1"/>
</dbReference>
<keyword evidence="4" id="KW-0472">Membrane</keyword>
<keyword evidence="5" id="KW-0998">Cell outer membrane</keyword>
<dbReference type="Gene3D" id="1.25.40.390">
    <property type="match status" value="1"/>
</dbReference>
<proteinExistence type="inferred from homology"/>
<dbReference type="Pfam" id="PF07980">
    <property type="entry name" value="SusD_RagB"/>
    <property type="match status" value="1"/>
</dbReference>
<comment type="subcellular location">
    <subcellularLocation>
        <location evidence="1">Cell outer membrane</location>
    </subcellularLocation>
</comment>
<evidence type="ECO:0000256" key="1">
    <source>
        <dbReference type="ARBA" id="ARBA00004442"/>
    </source>
</evidence>
<dbReference type="STRING" id="192904.SAMN04488514_10426"/>
<evidence type="ECO:0000313" key="8">
    <source>
        <dbReference type="EMBL" id="SDL98724.1"/>
    </source>
</evidence>
<dbReference type="InterPro" id="IPR012944">
    <property type="entry name" value="SusD_RagB_dom"/>
</dbReference>
<reference evidence="8 9" key="1">
    <citation type="submission" date="2016-10" db="EMBL/GenBank/DDBJ databases">
        <authorList>
            <person name="de Groot N.N."/>
        </authorList>
    </citation>
    <scope>NUCLEOTIDE SEQUENCE [LARGE SCALE GENOMIC DNA]</scope>
    <source>
        <strain evidence="8 9">DSM 19886</strain>
    </source>
</reference>
<evidence type="ECO:0000256" key="2">
    <source>
        <dbReference type="ARBA" id="ARBA00006275"/>
    </source>
</evidence>
<dbReference type="Pfam" id="PF14322">
    <property type="entry name" value="SusD-like_3"/>
    <property type="match status" value="1"/>
</dbReference>
<keyword evidence="9" id="KW-1185">Reference proteome</keyword>
<feature type="domain" description="SusD-like N-terminal" evidence="7">
    <location>
        <begin position="49"/>
        <end position="221"/>
    </location>
</feature>
<dbReference type="RefSeq" id="WP_089888269.1">
    <property type="nucleotide sequence ID" value="NZ_FNGV01000004.1"/>
</dbReference>
<evidence type="ECO:0000256" key="5">
    <source>
        <dbReference type="ARBA" id="ARBA00023237"/>
    </source>
</evidence>
<evidence type="ECO:0000259" key="7">
    <source>
        <dbReference type="Pfam" id="PF14322"/>
    </source>
</evidence>
<gene>
    <name evidence="8" type="ORF">SAMN04488514_10426</name>
</gene>
<evidence type="ECO:0000313" key="9">
    <source>
        <dbReference type="Proteomes" id="UP000199440"/>
    </source>
</evidence>
<dbReference type="EMBL" id="FNGV01000004">
    <property type="protein sequence ID" value="SDL98724.1"/>
    <property type="molecule type" value="Genomic_DNA"/>
</dbReference>
<evidence type="ECO:0000259" key="6">
    <source>
        <dbReference type="Pfam" id="PF07980"/>
    </source>
</evidence>
<dbReference type="OrthoDB" id="5694214at2"/>
<name>A0A1G9PJ31_9FLAO</name>
<accession>A0A1G9PJ31</accession>
<evidence type="ECO:0000256" key="4">
    <source>
        <dbReference type="ARBA" id="ARBA00023136"/>
    </source>
</evidence>
<feature type="domain" description="RagB/SusD" evidence="6">
    <location>
        <begin position="308"/>
        <end position="616"/>
    </location>
</feature>
<dbReference type="GO" id="GO:0009279">
    <property type="term" value="C:cell outer membrane"/>
    <property type="evidence" value="ECO:0007669"/>
    <property type="project" value="UniProtKB-SubCell"/>
</dbReference>
<sequence>MNIRNLINKWGVVLPLIAIISCNDDFTNITPLSEVSGSSVWSDAGLAEAAVTGIYNGLGAGGLDEQMLASLTDEAVFTHTNRGINTINESRTNSADTGWVNNTWDWNNMYGYIRDANLAITNLAEGGVEDAELTNRLLGESHYLRAYYYQQLLRFYGGIPIIAEPLDLDSDYSIPRNTYAECVDFIVADCEKAFQLLDGREMDGGRANGAAALALKARVLLYAASDLHDFPTASANSSLIAGYSNPELIAYTSGDQQQRWVQARDAVKAALDYSNAGYKMGLTAPVSFEEAEQNYADIFLARNGGESDIIWERQYVENTGPGRRIGLFNGPNGYHNWAGNAPIQNLIDDYAMSDGSEFDWDNPAHAAAPYENREPRFYATILYDGADWKPRPSDVTDRDPANQIQTGEYDIIGASGVETHFGLDTRQSPVEDWNGTRTGYYMKKFVEPDPGFVDQTGFQTIPWPFFRETGLVLNYVETLLETGDEAGAINWLNQIRFRIGLPAVTASGDELVEVYRNERRIELVYEEHRYHDVRRWMIAPEKFGAKARGIKINGSLKPGANVTTYKYDPASYDYTYVPFEVDPGFENRLWLDKTYYVPIRVAELNADTALIQNPGYE</sequence>
<dbReference type="InterPro" id="IPR011990">
    <property type="entry name" value="TPR-like_helical_dom_sf"/>
</dbReference>
<evidence type="ECO:0000256" key="3">
    <source>
        <dbReference type="ARBA" id="ARBA00022729"/>
    </source>
</evidence>
<comment type="similarity">
    <text evidence="2">Belongs to the SusD family.</text>
</comment>
<keyword evidence="3" id="KW-0732">Signal</keyword>
<dbReference type="PROSITE" id="PS51257">
    <property type="entry name" value="PROKAR_LIPOPROTEIN"/>
    <property type="match status" value="1"/>
</dbReference>
<dbReference type="AlphaFoldDB" id="A0A1G9PJ31"/>
<protein>
    <submittedName>
        <fullName evidence="8">Starch-binding associating with outer membrane</fullName>
    </submittedName>
</protein>
<dbReference type="Proteomes" id="UP000199440">
    <property type="component" value="Unassembled WGS sequence"/>
</dbReference>
<organism evidence="8 9">
    <name type="scientific">Kriegella aquimaris</name>
    <dbReference type="NCBI Taxonomy" id="192904"/>
    <lineage>
        <taxon>Bacteria</taxon>
        <taxon>Pseudomonadati</taxon>
        <taxon>Bacteroidota</taxon>
        <taxon>Flavobacteriia</taxon>
        <taxon>Flavobacteriales</taxon>
        <taxon>Flavobacteriaceae</taxon>
        <taxon>Kriegella</taxon>
    </lineage>
</organism>
<dbReference type="InterPro" id="IPR033985">
    <property type="entry name" value="SusD-like_N"/>
</dbReference>